<proteinExistence type="predicted"/>
<reference evidence="1" key="1">
    <citation type="journal article" date="2020" name="Stud. Mycol.">
        <title>101 Dothideomycetes genomes: a test case for predicting lifestyles and emergence of pathogens.</title>
        <authorList>
            <person name="Haridas S."/>
            <person name="Albert R."/>
            <person name="Binder M."/>
            <person name="Bloem J."/>
            <person name="Labutti K."/>
            <person name="Salamov A."/>
            <person name="Andreopoulos B."/>
            <person name="Baker S."/>
            <person name="Barry K."/>
            <person name="Bills G."/>
            <person name="Bluhm B."/>
            <person name="Cannon C."/>
            <person name="Castanera R."/>
            <person name="Culley D."/>
            <person name="Daum C."/>
            <person name="Ezra D."/>
            <person name="Gonzalez J."/>
            <person name="Henrissat B."/>
            <person name="Kuo A."/>
            <person name="Liang C."/>
            <person name="Lipzen A."/>
            <person name="Lutzoni F."/>
            <person name="Magnuson J."/>
            <person name="Mondo S."/>
            <person name="Nolan M."/>
            <person name="Ohm R."/>
            <person name="Pangilinan J."/>
            <person name="Park H.-J."/>
            <person name="Ramirez L."/>
            <person name="Alfaro M."/>
            <person name="Sun H."/>
            <person name="Tritt A."/>
            <person name="Yoshinaga Y."/>
            <person name="Zwiers L.-H."/>
            <person name="Turgeon B."/>
            <person name="Goodwin S."/>
            <person name="Spatafora J."/>
            <person name="Crous P."/>
            <person name="Grigoriev I."/>
        </authorList>
    </citation>
    <scope>NUCLEOTIDE SEQUENCE</scope>
    <source>
        <strain evidence="1">CBS 123094</strain>
    </source>
</reference>
<gene>
    <name evidence="1" type="ORF">P154DRAFT_134506</name>
</gene>
<accession>A0A6A5WR51</accession>
<evidence type="ECO:0000313" key="1">
    <source>
        <dbReference type="EMBL" id="KAF2002671.1"/>
    </source>
</evidence>
<sequence>MQLFNITGQYILHSPQTNLESEWLCYAANWPGGLRILLPHGLDPNSQNERGIRALHFPCHAKNAESVEILLQAGAYVRHRAWEIVRNIGSHRISQSATRALWQAYENFGNMHQSSLRFGDSVSRERDAMEKFGVNYCYGWNEEAEIGE</sequence>
<dbReference type="EMBL" id="ML977576">
    <property type="protein sequence ID" value="KAF2002671.1"/>
    <property type="molecule type" value="Genomic_DNA"/>
</dbReference>
<dbReference type="InterPro" id="IPR036770">
    <property type="entry name" value="Ankyrin_rpt-contain_sf"/>
</dbReference>
<dbReference type="Proteomes" id="UP000799779">
    <property type="component" value="Unassembled WGS sequence"/>
</dbReference>
<dbReference type="SUPFAM" id="SSF48403">
    <property type="entry name" value="Ankyrin repeat"/>
    <property type="match status" value="1"/>
</dbReference>
<name>A0A6A5WR51_9PLEO</name>
<evidence type="ECO:0000313" key="2">
    <source>
        <dbReference type="Proteomes" id="UP000799779"/>
    </source>
</evidence>
<keyword evidence="2" id="KW-1185">Reference proteome</keyword>
<dbReference type="Gene3D" id="1.25.40.20">
    <property type="entry name" value="Ankyrin repeat-containing domain"/>
    <property type="match status" value="1"/>
</dbReference>
<protein>
    <submittedName>
        <fullName evidence="1">Uncharacterized protein</fullName>
    </submittedName>
</protein>
<organism evidence="1 2">
    <name type="scientific">Amniculicola lignicola CBS 123094</name>
    <dbReference type="NCBI Taxonomy" id="1392246"/>
    <lineage>
        <taxon>Eukaryota</taxon>
        <taxon>Fungi</taxon>
        <taxon>Dikarya</taxon>
        <taxon>Ascomycota</taxon>
        <taxon>Pezizomycotina</taxon>
        <taxon>Dothideomycetes</taxon>
        <taxon>Pleosporomycetidae</taxon>
        <taxon>Pleosporales</taxon>
        <taxon>Amniculicolaceae</taxon>
        <taxon>Amniculicola</taxon>
    </lineage>
</organism>
<dbReference type="AlphaFoldDB" id="A0A6A5WR51"/>